<proteinExistence type="inferred from homology"/>
<organism evidence="8 9">
    <name type="scientific">Dreissena polymorpha</name>
    <name type="common">Zebra mussel</name>
    <name type="synonym">Mytilus polymorpha</name>
    <dbReference type="NCBI Taxonomy" id="45954"/>
    <lineage>
        <taxon>Eukaryota</taxon>
        <taxon>Metazoa</taxon>
        <taxon>Spiralia</taxon>
        <taxon>Lophotrochozoa</taxon>
        <taxon>Mollusca</taxon>
        <taxon>Bivalvia</taxon>
        <taxon>Autobranchia</taxon>
        <taxon>Heteroconchia</taxon>
        <taxon>Euheterodonta</taxon>
        <taxon>Imparidentia</taxon>
        <taxon>Neoheterodontei</taxon>
        <taxon>Myida</taxon>
        <taxon>Dreissenoidea</taxon>
        <taxon>Dreissenidae</taxon>
        <taxon>Dreissena</taxon>
    </lineage>
</organism>
<evidence type="ECO:0000256" key="5">
    <source>
        <dbReference type="ARBA" id="ARBA00022839"/>
    </source>
</evidence>
<dbReference type="PANTHER" id="PTHR12801:SF115">
    <property type="entry name" value="FI18136P1-RELATED"/>
    <property type="match status" value="1"/>
</dbReference>
<dbReference type="InterPro" id="IPR012337">
    <property type="entry name" value="RNaseH-like_sf"/>
</dbReference>
<sequence>MGVELARVTVVGADLEPVYESLVMPDNRIVDLNTRFSGISEEDLEDVHTSLRDVQAVLLSLFTDKTILLGHSLESDLLALKLIHSTVVDTSVVFPHRMGLPFKRALKNLMAEYLKKIIQDDVSGHDSLEDATACLQLMQHKLKDDARKEGRRLST</sequence>
<dbReference type="InterPro" id="IPR036397">
    <property type="entry name" value="RNaseH_sf"/>
</dbReference>
<keyword evidence="3" id="KW-0540">Nuclease</keyword>
<keyword evidence="4" id="KW-0378">Hydrolase</keyword>
<dbReference type="EMBL" id="JAIWYP010000011">
    <property type="protein sequence ID" value="KAH3733641.1"/>
    <property type="molecule type" value="Genomic_DNA"/>
</dbReference>
<dbReference type="SUPFAM" id="SSF53098">
    <property type="entry name" value="Ribonuclease H-like"/>
    <property type="match status" value="1"/>
</dbReference>
<dbReference type="GO" id="GO:0004527">
    <property type="term" value="F:exonuclease activity"/>
    <property type="evidence" value="ECO:0007669"/>
    <property type="project" value="UniProtKB-KW"/>
</dbReference>
<dbReference type="GO" id="GO:0010629">
    <property type="term" value="P:negative regulation of gene expression"/>
    <property type="evidence" value="ECO:0007669"/>
    <property type="project" value="UniProtKB-ARBA"/>
</dbReference>
<evidence type="ECO:0000256" key="6">
    <source>
        <dbReference type="ARBA" id="ARBA00023242"/>
    </source>
</evidence>
<evidence type="ECO:0000313" key="9">
    <source>
        <dbReference type="Proteomes" id="UP000828390"/>
    </source>
</evidence>
<dbReference type="InterPro" id="IPR013520">
    <property type="entry name" value="Ribonucl_H"/>
</dbReference>
<dbReference type="SMART" id="SM00479">
    <property type="entry name" value="EXOIII"/>
    <property type="match status" value="1"/>
</dbReference>
<comment type="caution">
    <text evidence="8">The sequence shown here is derived from an EMBL/GenBank/DDBJ whole genome shotgun (WGS) entry which is preliminary data.</text>
</comment>
<dbReference type="FunFam" id="3.30.420.10:FF:000031">
    <property type="entry name" value="RNA exonuclease 1"/>
    <property type="match status" value="1"/>
</dbReference>
<dbReference type="Gene3D" id="3.30.420.10">
    <property type="entry name" value="Ribonuclease H-like superfamily/Ribonuclease H"/>
    <property type="match status" value="1"/>
</dbReference>
<evidence type="ECO:0000256" key="3">
    <source>
        <dbReference type="ARBA" id="ARBA00022722"/>
    </source>
</evidence>
<dbReference type="InterPro" id="IPR034922">
    <property type="entry name" value="REX1-like_exo"/>
</dbReference>
<name>A0A9D4CX43_DREPO</name>
<dbReference type="GO" id="GO:0003676">
    <property type="term" value="F:nucleic acid binding"/>
    <property type="evidence" value="ECO:0007669"/>
    <property type="project" value="InterPro"/>
</dbReference>
<evidence type="ECO:0000256" key="2">
    <source>
        <dbReference type="ARBA" id="ARBA00006357"/>
    </source>
</evidence>
<comment type="subcellular location">
    <subcellularLocation>
        <location evidence="1">Nucleus</location>
    </subcellularLocation>
</comment>
<comment type="similarity">
    <text evidence="2">Belongs to the REXO1/REXO3 family.</text>
</comment>
<dbReference type="Pfam" id="PF00929">
    <property type="entry name" value="RNase_T"/>
    <property type="match status" value="1"/>
</dbReference>
<keyword evidence="6" id="KW-0539">Nucleus</keyword>
<keyword evidence="9" id="KW-1185">Reference proteome</keyword>
<reference evidence="8" key="1">
    <citation type="journal article" date="2019" name="bioRxiv">
        <title>The Genome of the Zebra Mussel, Dreissena polymorpha: A Resource for Invasive Species Research.</title>
        <authorList>
            <person name="McCartney M.A."/>
            <person name="Auch B."/>
            <person name="Kono T."/>
            <person name="Mallez S."/>
            <person name="Zhang Y."/>
            <person name="Obille A."/>
            <person name="Becker A."/>
            <person name="Abrahante J.E."/>
            <person name="Garbe J."/>
            <person name="Badalamenti J.P."/>
            <person name="Herman A."/>
            <person name="Mangelson H."/>
            <person name="Liachko I."/>
            <person name="Sullivan S."/>
            <person name="Sone E.D."/>
            <person name="Koren S."/>
            <person name="Silverstein K.A.T."/>
            <person name="Beckman K.B."/>
            <person name="Gohl D.M."/>
        </authorList>
    </citation>
    <scope>NUCLEOTIDE SEQUENCE</scope>
    <source>
        <strain evidence="8">Duluth1</strain>
        <tissue evidence="8">Whole animal</tissue>
    </source>
</reference>
<evidence type="ECO:0000313" key="8">
    <source>
        <dbReference type="EMBL" id="KAH3733641.1"/>
    </source>
</evidence>
<dbReference type="PANTHER" id="PTHR12801">
    <property type="entry name" value="RNA EXONUCLEASE REXO1 / RECO3 FAMILY MEMBER-RELATED"/>
    <property type="match status" value="1"/>
</dbReference>
<evidence type="ECO:0000256" key="4">
    <source>
        <dbReference type="ARBA" id="ARBA00022801"/>
    </source>
</evidence>
<dbReference type="GO" id="GO:0005634">
    <property type="term" value="C:nucleus"/>
    <property type="evidence" value="ECO:0007669"/>
    <property type="project" value="UniProtKB-SubCell"/>
</dbReference>
<keyword evidence="5" id="KW-0269">Exonuclease</keyword>
<evidence type="ECO:0000256" key="1">
    <source>
        <dbReference type="ARBA" id="ARBA00004123"/>
    </source>
</evidence>
<dbReference type="AlphaFoldDB" id="A0A9D4CX43"/>
<gene>
    <name evidence="8" type="ORF">DPMN_040073</name>
</gene>
<reference evidence="8" key="2">
    <citation type="submission" date="2020-11" db="EMBL/GenBank/DDBJ databases">
        <authorList>
            <person name="McCartney M.A."/>
            <person name="Auch B."/>
            <person name="Kono T."/>
            <person name="Mallez S."/>
            <person name="Becker A."/>
            <person name="Gohl D.M."/>
            <person name="Silverstein K.A.T."/>
            <person name="Koren S."/>
            <person name="Bechman K.B."/>
            <person name="Herman A."/>
            <person name="Abrahante J.E."/>
            <person name="Garbe J."/>
        </authorList>
    </citation>
    <scope>NUCLEOTIDE SEQUENCE</scope>
    <source>
        <strain evidence="8">Duluth1</strain>
        <tissue evidence="8">Whole animal</tissue>
    </source>
</reference>
<protein>
    <recommendedName>
        <fullName evidence="7">Exonuclease domain-containing protein</fullName>
    </recommendedName>
</protein>
<accession>A0A9D4CX43</accession>
<evidence type="ECO:0000259" key="7">
    <source>
        <dbReference type="SMART" id="SM00479"/>
    </source>
</evidence>
<dbReference type="CDD" id="cd06145">
    <property type="entry name" value="REX1_like"/>
    <property type="match status" value="1"/>
</dbReference>
<dbReference type="InterPro" id="IPR047021">
    <property type="entry name" value="REXO1/3/4-like"/>
</dbReference>
<feature type="domain" description="Exonuclease" evidence="7">
    <location>
        <begin position="2"/>
        <end position="147"/>
    </location>
</feature>
<dbReference type="Proteomes" id="UP000828390">
    <property type="component" value="Unassembled WGS sequence"/>
</dbReference>